<evidence type="ECO:0000313" key="3">
    <source>
        <dbReference type="Proteomes" id="UP000282211"/>
    </source>
</evidence>
<proteinExistence type="predicted"/>
<organism evidence="2 3">
    <name type="scientific">Litorimonas taeanensis</name>
    <dbReference type="NCBI Taxonomy" id="568099"/>
    <lineage>
        <taxon>Bacteria</taxon>
        <taxon>Pseudomonadati</taxon>
        <taxon>Pseudomonadota</taxon>
        <taxon>Alphaproteobacteria</taxon>
        <taxon>Maricaulales</taxon>
        <taxon>Robiginitomaculaceae</taxon>
    </lineage>
</organism>
<dbReference type="InterPro" id="IPR014988">
    <property type="entry name" value="Uncharacterised_YqcI/YcgG"/>
</dbReference>
<evidence type="ECO:0000256" key="1">
    <source>
        <dbReference type="SAM" id="MobiDB-lite"/>
    </source>
</evidence>
<reference evidence="2 3" key="1">
    <citation type="submission" date="2018-10" db="EMBL/GenBank/DDBJ databases">
        <title>Genomic Encyclopedia of Type Strains, Phase IV (KMG-IV): sequencing the most valuable type-strain genomes for metagenomic binning, comparative biology and taxonomic classification.</title>
        <authorList>
            <person name="Goeker M."/>
        </authorList>
    </citation>
    <scope>NUCLEOTIDE SEQUENCE [LARGE SCALE GENOMIC DNA]</scope>
    <source>
        <strain evidence="2 3">DSM 22008</strain>
    </source>
</reference>
<evidence type="ECO:0008006" key="4">
    <source>
        <dbReference type="Google" id="ProtNLM"/>
    </source>
</evidence>
<dbReference type="Proteomes" id="UP000282211">
    <property type="component" value="Unassembled WGS sequence"/>
</dbReference>
<dbReference type="PANTHER" id="PTHR40045:SF1">
    <property type="entry name" value="YQCI_YCGG FAMILY PROTEIN"/>
    <property type="match status" value="1"/>
</dbReference>
<comment type="caution">
    <text evidence="2">The sequence shown here is derived from an EMBL/GenBank/DDBJ whole genome shotgun (WGS) entry which is preliminary data.</text>
</comment>
<protein>
    <recommendedName>
        <fullName evidence="4">YqcI/YcgG family protein</fullName>
    </recommendedName>
</protein>
<gene>
    <name evidence="2" type="ORF">DES40_0169</name>
</gene>
<evidence type="ECO:0000313" key="2">
    <source>
        <dbReference type="EMBL" id="RKQ70867.1"/>
    </source>
</evidence>
<feature type="region of interest" description="Disordered" evidence="1">
    <location>
        <begin position="200"/>
        <end position="221"/>
    </location>
</feature>
<dbReference type="Pfam" id="PF08892">
    <property type="entry name" value="YqcI_YcgG"/>
    <property type="match status" value="1"/>
</dbReference>
<dbReference type="InParanoid" id="A0A420WIQ4"/>
<name>A0A420WIQ4_9PROT</name>
<dbReference type="EMBL" id="RBII01000001">
    <property type="protein sequence ID" value="RKQ70867.1"/>
    <property type="molecule type" value="Genomic_DNA"/>
</dbReference>
<dbReference type="AlphaFoldDB" id="A0A420WIQ4"/>
<dbReference type="PANTHER" id="PTHR40045">
    <property type="entry name" value="YCGG FAMILY PROTEIN"/>
    <property type="match status" value="1"/>
</dbReference>
<keyword evidence="3" id="KW-1185">Reference proteome</keyword>
<sequence>MVCINMTEVKSIEQEFFDFIKEASFPCVGAKSALAQRAIKTLEMSEFSDTSEDLALYLALINFGESLDLDSPIIQSFAAIFSETNTGDEVEFEKMLWARLRALHRIDTFMGVEWSEDAEPDPHSPKFSMSIGKTSFFIIGLHPNASRPARRFKYPTFIFNSTAQFEKLRQDGRFAKMQEIIRIRDKALAGDLNPMLNDFGEKSEARQYSGRKVPENWEAPFKPKEPVNVPLPYKT</sequence>
<accession>A0A420WIQ4</accession>
<dbReference type="NCBIfam" id="NF041366">
    <property type="entry name" value="GntA_guanitoxin"/>
    <property type="match status" value="1"/>
</dbReference>
<dbReference type="OrthoDB" id="283514at2"/>